<dbReference type="Gene3D" id="3.40.47.10">
    <property type="match status" value="1"/>
</dbReference>
<feature type="compositionally biased region" description="Basic and acidic residues" evidence="8">
    <location>
        <begin position="458"/>
        <end position="479"/>
    </location>
</feature>
<dbReference type="InterPro" id="IPR020807">
    <property type="entry name" value="PKS_DH"/>
</dbReference>
<dbReference type="PANTHER" id="PTHR43775">
    <property type="entry name" value="FATTY ACID SYNTHASE"/>
    <property type="match status" value="1"/>
</dbReference>
<dbReference type="InterPro" id="IPR013968">
    <property type="entry name" value="PKS_KR"/>
</dbReference>
<evidence type="ECO:0000256" key="8">
    <source>
        <dbReference type="SAM" id="MobiDB-lite"/>
    </source>
</evidence>
<dbReference type="Pfam" id="PF08659">
    <property type="entry name" value="KR"/>
    <property type="match status" value="1"/>
</dbReference>
<evidence type="ECO:0000256" key="4">
    <source>
        <dbReference type="ARBA" id="ARBA00022679"/>
    </source>
</evidence>
<keyword evidence="4" id="KW-0808">Transferase</keyword>
<dbReference type="InterPro" id="IPR057326">
    <property type="entry name" value="KR_dom"/>
</dbReference>
<dbReference type="PROSITE" id="PS50075">
    <property type="entry name" value="CARRIER"/>
    <property type="match status" value="1"/>
</dbReference>
<dbReference type="Gene3D" id="1.10.1200.10">
    <property type="entry name" value="ACP-like"/>
    <property type="match status" value="1"/>
</dbReference>
<dbReference type="Gene3D" id="3.40.366.10">
    <property type="entry name" value="Malonyl-Coenzyme A Acyl Carrier Protein, domain 2"/>
    <property type="match status" value="1"/>
</dbReference>
<evidence type="ECO:0000256" key="7">
    <source>
        <dbReference type="PROSITE-ProRule" id="PRU01363"/>
    </source>
</evidence>
<dbReference type="PROSITE" id="PS52004">
    <property type="entry name" value="KS3_2"/>
    <property type="match status" value="1"/>
</dbReference>
<feature type="region of interest" description="N-terminal hotdog fold" evidence="7">
    <location>
        <begin position="1003"/>
        <end position="1149"/>
    </location>
</feature>
<keyword evidence="6" id="KW-0511">Multifunctional enzyme</keyword>
<reference evidence="12 13" key="1">
    <citation type="submission" date="2024-01" db="EMBL/GenBank/DDBJ databases">
        <authorList>
            <person name="Allen C."/>
            <person name="Tagirdzhanova G."/>
        </authorList>
    </citation>
    <scope>NUCLEOTIDE SEQUENCE [LARGE SCALE GENOMIC DNA]</scope>
</reference>
<dbReference type="InterPro" id="IPR014030">
    <property type="entry name" value="Ketoacyl_synth_N"/>
</dbReference>
<dbReference type="InterPro" id="IPR036736">
    <property type="entry name" value="ACP-like_sf"/>
</dbReference>
<feature type="domain" description="Ketosynthase family 3 (KS3)" evidence="10">
    <location>
        <begin position="7"/>
        <end position="453"/>
    </location>
</feature>
<dbReference type="SUPFAM" id="SSF53901">
    <property type="entry name" value="Thiolase-like"/>
    <property type="match status" value="1"/>
</dbReference>
<dbReference type="PROSITE" id="PS52019">
    <property type="entry name" value="PKS_MFAS_DH"/>
    <property type="match status" value="1"/>
</dbReference>
<dbReference type="InterPro" id="IPR036291">
    <property type="entry name" value="NAD(P)-bd_dom_sf"/>
</dbReference>
<dbReference type="InterPro" id="IPR001227">
    <property type="entry name" value="Ac_transferase_dom_sf"/>
</dbReference>
<dbReference type="SUPFAM" id="SSF47336">
    <property type="entry name" value="ACP-like"/>
    <property type="match status" value="1"/>
</dbReference>
<name>A0ABP0BDB2_9PEZI</name>
<dbReference type="SMART" id="SM00827">
    <property type="entry name" value="PKS_AT"/>
    <property type="match status" value="1"/>
</dbReference>
<accession>A0ABP0BDB2</accession>
<dbReference type="SUPFAM" id="SSF53335">
    <property type="entry name" value="S-adenosyl-L-methionine-dependent methyltransferases"/>
    <property type="match status" value="1"/>
</dbReference>
<dbReference type="Pfam" id="PF16197">
    <property type="entry name" value="KAsynt_C_assoc"/>
    <property type="match status" value="1"/>
</dbReference>
<gene>
    <name evidence="12" type="ORF">SCUCBS95973_003053</name>
</gene>
<dbReference type="Pfam" id="PF00698">
    <property type="entry name" value="Acyl_transf_1"/>
    <property type="match status" value="1"/>
</dbReference>
<dbReference type="InterPro" id="IPR016035">
    <property type="entry name" value="Acyl_Trfase/lysoPLipase"/>
</dbReference>
<dbReference type="InterPro" id="IPR032821">
    <property type="entry name" value="PKS_assoc"/>
</dbReference>
<feature type="region of interest" description="Disordered" evidence="8">
    <location>
        <begin position="2626"/>
        <end position="2649"/>
    </location>
</feature>
<dbReference type="Pfam" id="PF08242">
    <property type="entry name" value="Methyltransf_12"/>
    <property type="match status" value="1"/>
</dbReference>
<keyword evidence="13" id="KW-1185">Reference proteome</keyword>
<dbReference type="CDD" id="cd00833">
    <property type="entry name" value="PKS"/>
    <property type="match status" value="1"/>
</dbReference>
<dbReference type="Gene3D" id="3.40.50.150">
    <property type="entry name" value="Vaccinia Virus protein VP39"/>
    <property type="match status" value="1"/>
</dbReference>
<dbReference type="InterPro" id="IPR020806">
    <property type="entry name" value="PKS_PP-bd"/>
</dbReference>
<evidence type="ECO:0000256" key="1">
    <source>
        <dbReference type="ARBA" id="ARBA00022450"/>
    </source>
</evidence>
<dbReference type="InterPro" id="IPR014031">
    <property type="entry name" value="Ketoacyl_synth_C"/>
</dbReference>
<dbReference type="InterPro" id="IPR009081">
    <property type="entry name" value="PP-bd_ACP"/>
</dbReference>
<evidence type="ECO:0000259" key="11">
    <source>
        <dbReference type="PROSITE" id="PS52019"/>
    </source>
</evidence>
<evidence type="ECO:0000313" key="12">
    <source>
        <dbReference type="EMBL" id="CAK7217175.1"/>
    </source>
</evidence>
<dbReference type="EMBL" id="CAWUHB010000013">
    <property type="protein sequence ID" value="CAK7217175.1"/>
    <property type="molecule type" value="Genomic_DNA"/>
</dbReference>
<dbReference type="InterPro" id="IPR050091">
    <property type="entry name" value="PKS_NRPS_Biosynth_Enz"/>
</dbReference>
<evidence type="ECO:0000256" key="3">
    <source>
        <dbReference type="ARBA" id="ARBA00022603"/>
    </source>
</evidence>
<dbReference type="Gene3D" id="3.10.129.110">
    <property type="entry name" value="Polyketide synthase dehydratase"/>
    <property type="match status" value="1"/>
</dbReference>
<organism evidence="12 13">
    <name type="scientific">Sporothrix curviconia</name>
    <dbReference type="NCBI Taxonomy" id="1260050"/>
    <lineage>
        <taxon>Eukaryota</taxon>
        <taxon>Fungi</taxon>
        <taxon>Dikarya</taxon>
        <taxon>Ascomycota</taxon>
        <taxon>Pezizomycotina</taxon>
        <taxon>Sordariomycetes</taxon>
        <taxon>Sordariomycetidae</taxon>
        <taxon>Ophiostomatales</taxon>
        <taxon>Ophiostomataceae</taxon>
        <taxon>Sporothrix</taxon>
    </lineage>
</organism>
<dbReference type="Pfam" id="PF02801">
    <property type="entry name" value="Ketoacyl-synt_C"/>
    <property type="match status" value="1"/>
</dbReference>
<dbReference type="SMART" id="SM00826">
    <property type="entry name" value="PKS_DH"/>
    <property type="match status" value="1"/>
</dbReference>
<dbReference type="Pfam" id="PF00109">
    <property type="entry name" value="ketoacyl-synt"/>
    <property type="match status" value="1"/>
</dbReference>
<keyword evidence="5" id="KW-0560">Oxidoreductase</keyword>
<feature type="active site" description="Proton donor; for dehydratase activity" evidence="7">
    <location>
        <position position="1227"/>
    </location>
</feature>
<dbReference type="Gene3D" id="3.40.50.720">
    <property type="entry name" value="NAD(P)-binding Rossmann-like Domain"/>
    <property type="match status" value="2"/>
</dbReference>
<dbReference type="CDD" id="cd02440">
    <property type="entry name" value="AdoMet_MTases"/>
    <property type="match status" value="1"/>
</dbReference>
<dbReference type="SUPFAM" id="SSF51735">
    <property type="entry name" value="NAD(P)-binding Rossmann-fold domains"/>
    <property type="match status" value="2"/>
</dbReference>
<dbReference type="InterPro" id="IPR006162">
    <property type="entry name" value="Ppantetheine_attach_site"/>
</dbReference>
<dbReference type="InterPro" id="IPR020841">
    <property type="entry name" value="PKS_Beta-ketoAc_synthase_dom"/>
</dbReference>
<feature type="compositionally biased region" description="Polar residues" evidence="8">
    <location>
        <begin position="2640"/>
        <end position="2649"/>
    </location>
</feature>
<dbReference type="Pfam" id="PF21089">
    <property type="entry name" value="PKS_DH_N"/>
    <property type="match status" value="1"/>
</dbReference>
<dbReference type="InterPro" id="IPR049900">
    <property type="entry name" value="PKS_mFAS_DH"/>
</dbReference>
<protein>
    <submittedName>
        <fullName evidence="12">Type I Iterative PKS</fullName>
    </submittedName>
</protein>
<dbReference type="Pfam" id="PF14765">
    <property type="entry name" value="PS-DH"/>
    <property type="match status" value="1"/>
</dbReference>
<dbReference type="SUPFAM" id="SSF52151">
    <property type="entry name" value="FabD/lysophospholipase-like"/>
    <property type="match status" value="1"/>
</dbReference>
<dbReference type="InterPro" id="IPR016036">
    <property type="entry name" value="Malonyl_transacylase_ACP-bd"/>
</dbReference>
<dbReference type="InterPro" id="IPR014043">
    <property type="entry name" value="Acyl_transferase_dom"/>
</dbReference>
<dbReference type="SMART" id="SM00823">
    <property type="entry name" value="PKS_PP"/>
    <property type="match status" value="1"/>
</dbReference>
<evidence type="ECO:0000256" key="6">
    <source>
        <dbReference type="ARBA" id="ARBA00023268"/>
    </source>
</evidence>
<dbReference type="SUPFAM" id="SSF55048">
    <property type="entry name" value="Probable ACP-binding domain of malonyl-CoA ACP transacylase"/>
    <property type="match status" value="1"/>
</dbReference>
<feature type="active site" description="Proton acceptor; for dehydratase activity" evidence="7">
    <location>
        <position position="1035"/>
    </location>
</feature>
<dbReference type="SMART" id="SM00825">
    <property type="entry name" value="PKS_KS"/>
    <property type="match status" value="1"/>
</dbReference>
<proteinExistence type="predicted"/>
<dbReference type="SMART" id="SM00822">
    <property type="entry name" value="PKS_KR"/>
    <property type="match status" value="1"/>
</dbReference>
<dbReference type="PROSITE" id="PS00012">
    <property type="entry name" value="PHOSPHOPANTETHEINE"/>
    <property type="match status" value="1"/>
</dbReference>
<sequence>MVERSIPEPIAVVGSSCRLPGGSSTPSKLWSLLKEPRDLLSEVPMSRFNVKSFYHPDGEHHGATNATHAYFLDESEDVRTFDYNFFNINPREAEAIDPQQRMLLETVYEGMEACGYSVPSLQGSDTCVFVGQSSDDYTAMLQRDLETIPHYFATGVARSIMSNRLSYFFDWKGASVCLDTACSSSLIALHLGIQELRNGTSKLAVAAGVNLILGPEVYIMESKLHMLSPTGRSRMWDANADGYARGEGCVAVFLKTLSQALADGDHIECIVRETGMNQDGHTPGLTMPNPAAQSDLIRATYARAGLDVTRKEDRCQFFEAHGTGTKAGDPVEAEAVYNAFFTYAATKDDIVFSDHADGSERLYVGSIKTVLGHLESGAGLAGFLRASLAVQNGVIPPNMHFGTLNPKIERFYHRLCVPTEALPWPALPDGVPRRASLNSFGFGGSNAHAIIESWDGAPENKETRPDTHLDTRLGTRQDSPHGNTLTVPHGPFVLSANSQAALVAAAVGLSDYLDKQETESPASSSSSSSLADLAWTLQNKRTEFAYRAYASGTTRAEIRASLAAGLKAVQNAKDASLNTNPFVTEALPVTAELPPRILGVFTGQGAQWPTMGAELYKHSALFRRSLEQLEASLAQLPVEADRPAWSLTAELLKPAETSRIREAAIAQPLCTALQIALVDLLRAAGIAFHGVVGHSSGEIAAAYAVDYLSAADAIRIAYYRGVHATKARDGPQPGKMMAVGMPYEDAVAFCGTGTPFAGRIVAAASNSRSSTTLSGDADAIDEAEAKLKADGVFARVLQVDTAYHSHHMQRCSAAYLASLRQCGIAVRAPPVAPDAGFVWFSSVHGTGGRSIYEPDTLRDTYWVDNMAQPVLFAQALDRAATESHCFDLVLEVGPHPALKGPASEVLRTVTGVDLPYTGVLSRGSNDLAAFSSALGFVWSHFQSPATVVDFEAFRRACVGDADADVDPPRLVKDLPGYAWDHDVPLWKESIVSKKYRLREDPPHELLGWMTASGNGHEIRWRNVMKINELEWLRGHVFQNQILFPAAGYVSMAVEAAVHLVKKQSALAEAERGVVAQIVELQDLHFHAAITIDPDAAGTEVVFTIRVVEQEAAGKLIAEVSCYSGSVDGTTTDAEKVNFTGRAIVTLGTADGADGAAYATALPARVPPVLPMADVDVARFYNELEKIGLRYSGDFVVASAQRRLGLATAVIKRPATNAALYVHPATLDAAFQGVMAAFCFPGDGRMWTSYLPTGIRTVRVNIAAARVRMQEFAADPSNPSNVSQAVADCFLSDATSKVIAGDLDLFNARDSRLCEVQITGLACSSFTKPGPQNDRKTFSKMVWRPQVASGMSPEDQPAIPDGLFDAITALDRTSVYFLRRLVEQVSEAEFAAAEWQFQSVLRWAKDYLLPKIDSGQHRRLTPATANDTPEMVAGWLEKYGGDSVDMELAWAVGSNLPAMVRGEVPVLQVLMENDRLNRLYRDGVGLDLVYSQFNALIRQMNHEHPGLRVLEIGAGTGGASVGAVKAVSPHFASYTYTDISPAFFEKAKARFTPDELAKMEFRVLDIERDPLEQGFDAEGYDLILASNVLHATRSLASTLANCRKITKPGGRMIVIEITGDAVYTSFIMSGLPGWWLGKDDGRIYGPLASEARWDELMQGAGFSGVDVSCSDLDDFYGLVMTTQAVDDRIALLREPLAVGTWDRAPAAVTASAVSSLVVVGGQTLAVNRVTQTIRRLLRPLGVNVVLVPDIADIVHVELANAAVLCLADLDEPMFKNMAEAKFKGMQTMILASAALLWVTKNRRTAEPYSNMAVGMARVIAFESPHLVMQFLDVDSFVGGLGRQGTAEATLFAEALLRLVYLSSPDFADVFWVRETEMCIEDGRVLVPRIIADDELNDRLNADRRPILKTLQLDAPDSNVIIVQEAGSRMHILEAEPLHLTASTNSAAIAADSHRIKLQASSLYPLRTRDGKALFVGIGADLDDNSKLVLVTSSENGSVVHVAPGSIIGTLDKSHDNHDNNNNNNAPEVVLQQLLVEALAESLTSDTVGTLWVNGGCTALVDRVVSKAKDKALALVATSTAPEDRCHAAQTAIYRYDNERRVLGLLPKGDLTFTNLDLAAEADVISRIVRNDSNLAAETSVDARPLFRATQAGKAAALSLSSAELAAVLARAHVRSASLVATAALADGIISIENVADLPMGSLPPTQVVRWSTPNPVVAQVFPTTSADLFKSDKTYFLVGLTGALGLSICGWMADHGARHIAIASRHANVDPHVLDDFRRRGATDVRVYALDVADKENLLAVHARIRAEMPPIAGVANAAMVLRDKPFNNCTLDDFTYVFGPKVDGSRYLDELFSTPGELDFFVFFSSLACIIGNKAQSNYSAANMYMHTLATQRRQRGLPAAVIDIAMLLGVGYVDRALSTYEARLVGMYGYIGLYESEMHNIFASAILAGHPNSAVAHSRHHSPQIMTGVPLNAAARFPTKPLFAHIRQADDEQATAATARGAGKAELSTRVLGQLAEAAAARGPEATLATLEAAFSRKVELILQLPADKIESKVPLIKLGLDSLVAVELRSWFLKELNIDMAVLKFLSGSSIADICRDALGQLASLSSAAASSSSSLSLSSSTASVSVSAPLPSPHMRTPSSSTTGGE</sequence>
<dbReference type="Gene3D" id="3.30.70.3290">
    <property type="match status" value="1"/>
</dbReference>
<dbReference type="InterPro" id="IPR042104">
    <property type="entry name" value="PKS_dehydratase_sf"/>
</dbReference>
<keyword evidence="3" id="KW-0489">Methyltransferase</keyword>
<dbReference type="Pfam" id="PF23297">
    <property type="entry name" value="ACP_SdgA_C"/>
    <property type="match status" value="1"/>
</dbReference>
<dbReference type="InterPro" id="IPR049552">
    <property type="entry name" value="PKS_DH_N"/>
</dbReference>
<evidence type="ECO:0000259" key="10">
    <source>
        <dbReference type="PROSITE" id="PS52004"/>
    </source>
</evidence>
<feature type="region of interest" description="C-terminal hotdog fold" evidence="7">
    <location>
        <begin position="1171"/>
        <end position="1331"/>
    </location>
</feature>
<evidence type="ECO:0000259" key="9">
    <source>
        <dbReference type="PROSITE" id="PS50075"/>
    </source>
</evidence>
<evidence type="ECO:0000256" key="2">
    <source>
        <dbReference type="ARBA" id="ARBA00022553"/>
    </source>
</evidence>
<dbReference type="PANTHER" id="PTHR43775:SF20">
    <property type="entry name" value="HYBRID PKS-NRPS SYNTHETASE APDA"/>
    <property type="match status" value="1"/>
</dbReference>
<feature type="domain" description="PKS/mFAS DH" evidence="11">
    <location>
        <begin position="1003"/>
        <end position="1331"/>
    </location>
</feature>
<keyword evidence="2" id="KW-0597">Phosphoprotein</keyword>
<dbReference type="InterPro" id="IPR029063">
    <property type="entry name" value="SAM-dependent_MTases_sf"/>
</dbReference>
<dbReference type="InterPro" id="IPR013217">
    <property type="entry name" value="Methyltransf_12"/>
</dbReference>
<keyword evidence="1" id="KW-0596">Phosphopantetheine</keyword>
<dbReference type="InterPro" id="IPR049551">
    <property type="entry name" value="PKS_DH_C"/>
</dbReference>
<evidence type="ECO:0000256" key="5">
    <source>
        <dbReference type="ARBA" id="ARBA00023002"/>
    </source>
</evidence>
<evidence type="ECO:0000313" key="13">
    <source>
        <dbReference type="Proteomes" id="UP001642405"/>
    </source>
</evidence>
<comment type="caution">
    <text evidence="12">The sequence shown here is derived from an EMBL/GenBank/DDBJ whole genome shotgun (WGS) entry which is preliminary data.</text>
</comment>
<feature type="region of interest" description="Disordered" evidence="8">
    <location>
        <begin position="456"/>
        <end position="482"/>
    </location>
</feature>
<dbReference type="InterPro" id="IPR016039">
    <property type="entry name" value="Thiolase-like"/>
</dbReference>
<feature type="domain" description="Carrier" evidence="9">
    <location>
        <begin position="2530"/>
        <end position="2604"/>
    </location>
</feature>
<dbReference type="Proteomes" id="UP001642405">
    <property type="component" value="Unassembled WGS sequence"/>
</dbReference>